<evidence type="ECO:0000313" key="2">
    <source>
        <dbReference type="EMBL" id="AOJ78271.1"/>
    </source>
</evidence>
<dbReference type="EMBL" id="CP013422">
    <property type="protein sequence ID" value="AOJ78271.1"/>
    <property type="molecule type" value="Genomic_DNA"/>
</dbReference>
<evidence type="ECO:0000256" key="1">
    <source>
        <dbReference type="SAM" id="MobiDB-lite"/>
    </source>
</evidence>
<sequence length="59" mass="6376">MSDGAAESCRKWSAAQPASASQDVGSHDDLAAYRAFRLAPEPKRAQPFIARQNVMKLTA</sequence>
<reference evidence="2 3" key="1">
    <citation type="submission" date="2015-12" db="EMBL/GenBank/DDBJ databases">
        <title>Diversity of Burkholderia near neighbor genomes.</title>
        <authorList>
            <person name="Sahl J."/>
            <person name="Wagner D."/>
            <person name="Keim P."/>
        </authorList>
    </citation>
    <scope>NUCLEOTIDE SEQUENCE [LARGE SCALE GENOMIC DNA]</scope>
    <source>
        <strain evidence="2 3">MSMB0783</strain>
    </source>
</reference>
<dbReference type="Proteomes" id="UP000243680">
    <property type="component" value="Chromosome 2"/>
</dbReference>
<evidence type="ECO:0000313" key="3">
    <source>
        <dbReference type="Proteomes" id="UP000243680"/>
    </source>
</evidence>
<name>A0A1B4LM68_9BURK</name>
<organism evidence="2 3">
    <name type="scientific">Burkholderia ubonensis</name>
    <dbReference type="NCBI Taxonomy" id="101571"/>
    <lineage>
        <taxon>Bacteria</taxon>
        <taxon>Pseudomonadati</taxon>
        <taxon>Pseudomonadota</taxon>
        <taxon>Betaproteobacteria</taxon>
        <taxon>Burkholderiales</taxon>
        <taxon>Burkholderiaceae</taxon>
        <taxon>Burkholderia</taxon>
        <taxon>Burkholderia cepacia complex</taxon>
    </lineage>
</organism>
<accession>A0A1B4LM68</accession>
<feature type="region of interest" description="Disordered" evidence="1">
    <location>
        <begin position="1"/>
        <end position="25"/>
    </location>
</feature>
<protein>
    <submittedName>
        <fullName evidence="2">Uncharacterized protein</fullName>
    </submittedName>
</protein>
<gene>
    <name evidence="2" type="ORF">WJ35_25030</name>
</gene>
<proteinExistence type="predicted"/>
<dbReference type="AlphaFoldDB" id="A0A1B4LM68"/>